<evidence type="ECO:0000256" key="1">
    <source>
        <dbReference type="ARBA" id="ARBA00004141"/>
    </source>
</evidence>
<dbReference type="EMBL" id="JAGPNK010000006">
    <property type="protein sequence ID" value="KAH7319616.1"/>
    <property type="molecule type" value="Genomic_DNA"/>
</dbReference>
<evidence type="ECO:0000256" key="6">
    <source>
        <dbReference type="ARBA" id="ARBA00023136"/>
    </source>
</evidence>
<keyword evidence="4 8" id="KW-0812">Transmembrane</keyword>
<evidence type="ECO:0000256" key="4">
    <source>
        <dbReference type="ARBA" id="ARBA00022692"/>
    </source>
</evidence>
<feature type="transmembrane region" description="Helical" evidence="8">
    <location>
        <begin position="421"/>
        <end position="440"/>
    </location>
</feature>
<organism evidence="10 11">
    <name type="scientific">Stachybotrys elegans</name>
    <dbReference type="NCBI Taxonomy" id="80388"/>
    <lineage>
        <taxon>Eukaryota</taxon>
        <taxon>Fungi</taxon>
        <taxon>Dikarya</taxon>
        <taxon>Ascomycota</taxon>
        <taxon>Pezizomycotina</taxon>
        <taxon>Sordariomycetes</taxon>
        <taxon>Hypocreomycetidae</taxon>
        <taxon>Hypocreales</taxon>
        <taxon>Stachybotryaceae</taxon>
        <taxon>Stachybotrys</taxon>
    </lineage>
</organism>
<evidence type="ECO:0000256" key="7">
    <source>
        <dbReference type="SAM" id="MobiDB-lite"/>
    </source>
</evidence>
<dbReference type="InterPro" id="IPR020846">
    <property type="entry name" value="MFS_dom"/>
</dbReference>
<dbReference type="AlphaFoldDB" id="A0A8K0SMX1"/>
<feature type="transmembrane region" description="Helical" evidence="8">
    <location>
        <begin position="213"/>
        <end position="233"/>
    </location>
</feature>
<feature type="transmembrane region" description="Helical" evidence="8">
    <location>
        <begin position="284"/>
        <end position="306"/>
    </location>
</feature>
<comment type="similarity">
    <text evidence="2">Belongs to the major facilitator superfamily. TCR/Tet family.</text>
</comment>
<evidence type="ECO:0000313" key="11">
    <source>
        <dbReference type="Proteomes" id="UP000813444"/>
    </source>
</evidence>
<gene>
    <name evidence="10" type="ORF">B0I35DRAFT_429416</name>
</gene>
<evidence type="ECO:0000256" key="3">
    <source>
        <dbReference type="ARBA" id="ARBA00022448"/>
    </source>
</evidence>
<name>A0A8K0SMX1_9HYPO</name>
<dbReference type="GO" id="GO:0022857">
    <property type="term" value="F:transmembrane transporter activity"/>
    <property type="evidence" value="ECO:0007669"/>
    <property type="project" value="InterPro"/>
</dbReference>
<comment type="subcellular location">
    <subcellularLocation>
        <location evidence="1">Membrane</location>
        <topology evidence="1">Multi-pass membrane protein</topology>
    </subcellularLocation>
</comment>
<dbReference type="GO" id="GO:0005886">
    <property type="term" value="C:plasma membrane"/>
    <property type="evidence" value="ECO:0007669"/>
    <property type="project" value="TreeGrafter"/>
</dbReference>
<evidence type="ECO:0000313" key="10">
    <source>
        <dbReference type="EMBL" id="KAH7319616.1"/>
    </source>
</evidence>
<keyword evidence="5 8" id="KW-1133">Transmembrane helix</keyword>
<feature type="region of interest" description="Disordered" evidence="7">
    <location>
        <begin position="27"/>
        <end position="47"/>
    </location>
</feature>
<dbReference type="Proteomes" id="UP000813444">
    <property type="component" value="Unassembled WGS sequence"/>
</dbReference>
<dbReference type="PANTHER" id="PTHR23501">
    <property type="entry name" value="MAJOR FACILITATOR SUPERFAMILY"/>
    <property type="match status" value="1"/>
</dbReference>
<feature type="domain" description="Major facilitator superfamily (MFS) profile" evidence="9">
    <location>
        <begin position="55"/>
        <end position="472"/>
    </location>
</feature>
<dbReference type="PROSITE" id="PS50850">
    <property type="entry name" value="MFS"/>
    <property type="match status" value="1"/>
</dbReference>
<evidence type="ECO:0000256" key="5">
    <source>
        <dbReference type="ARBA" id="ARBA00022989"/>
    </source>
</evidence>
<dbReference type="PANTHER" id="PTHR23501:SF12">
    <property type="entry name" value="MAJOR FACILITATOR SUPERFAMILY (MFS) PROFILE DOMAIN-CONTAINING PROTEIN-RELATED"/>
    <property type="match status" value="1"/>
</dbReference>
<feature type="transmembrane region" description="Helical" evidence="8">
    <location>
        <begin position="389"/>
        <end position="409"/>
    </location>
</feature>
<feature type="transmembrane region" description="Helical" evidence="8">
    <location>
        <begin position="149"/>
        <end position="169"/>
    </location>
</feature>
<protein>
    <submittedName>
        <fullName evidence="10">Major facilitator superfamily domain-containing protein</fullName>
    </submittedName>
</protein>
<dbReference type="Pfam" id="PF07690">
    <property type="entry name" value="MFS_1"/>
    <property type="match status" value="1"/>
</dbReference>
<dbReference type="OrthoDB" id="10021397at2759"/>
<evidence type="ECO:0000256" key="8">
    <source>
        <dbReference type="SAM" id="Phobius"/>
    </source>
</evidence>
<feature type="transmembrane region" description="Helical" evidence="8">
    <location>
        <begin position="54"/>
        <end position="72"/>
    </location>
</feature>
<dbReference type="InterPro" id="IPR011701">
    <property type="entry name" value="MFS"/>
</dbReference>
<feature type="transmembrane region" description="Helical" evidence="8">
    <location>
        <begin position="124"/>
        <end position="143"/>
    </location>
</feature>
<feature type="transmembrane region" description="Helical" evidence="8">
    <location>
        <begin position="253"/>
        <end position="278"/>
    </location>
</feature>
<dbReference type="InterPro" id="IPR036259">
    <property type="entry name" value="MFS_trans_sf"/>
</dbReference>
<dbReference type="Gene3D" id="1.20.1250.20">
    <property type="entry name" value="MFS general substrate transporter like domains"/>
    <property type="match status" value="2"/>
</dbReference>
<accession>A0A8K0SMX1</accession>
<feature type="transmembrane region" description="Helical" evidence="8">
    <location>
        <begin position="364"/>
        <end position="382"/>
    </location>
</feature>
<keyword evidence="11" id="KW-1185">Reference proteome</keyword>
<evidence type="ECO:0000259" key="9">
    <source>
        <dbReference type="PROSITE" id="PS50850"/>
    </source>
</evidence>
<comment type="caution">
    <text evidence="10">The sequence shown here is derived from an EMBL/GenBank/DDBJ whole genome shotgun (WGS) entry which is preliminary data.</text>
</comment>
<evidence type="ECO:0000256" key="2">
    <source>
        <dbReference type="ARBA" id="ARBA00007520"/>
    </source>
</evidence>
<proteinExistence type="inferred from homology"/>
<dbReference type="SUPFAM" id="SSF103473">
    <property type="entry name" value="MFS general substrate transporter"/>
    <property type="match status" value="2"/>
</dbReference>
<reference evidence="10" key="1">
    <citation type="journal article" date="2021" name="Nat. Commun.">
        <title>Genetic determinants of endophytism in the Arabidopsis root mycobiome.</title>
        <authorList>
            <person name="Mesny F."/>
            <person name="Miyauchi S."/>
            <person name="Thiergart T."/>
            <person name="Pickel B."/>
            <person name="Atanasova L."/>
            <person name="Karlsson M."/>
            <person name="Huettel B."/>
            <person name="Barry K.W."/>
            <person name="Haridas S."/>
            <person name="Chen C."/>
            <person name="Bauer D."/>
            <person name="Andreopoulos W."/>
            <person name="Pangilinan J."/>
            <person name="LaButti K."/>
            <person name="Riley R."/>
            <person name="Lipzen A."/>
            <person name="Clum A."/>
            <person name="Drula E."/>
            <person name="Henrissat B."/>
            <person name="Kohler A."/>
            <person name="Grigoriev I.V."/>
            <person name="Martin F.M."/>
            <person name="Hacquard S."/>
        </authorList>
    </citation>
    <scope>NUCLEOTIDE SEQUENCE</scope>
    <source>
        <strain evidence="10">MPI-CAGE-CH-0235</strain>
    </source>
</reference>
<feature type="transmembrane region" description="Helical" evidence="8">
    <location>
        <begin position="181"/>
        <end position="201"/>
    </location>
</feature>
<sequence length="472" mass="50231">MASRGIETQAISQAHESHDVEKVAIPADDSGIDNSSGTRSPAPESKAENVQKKGLKWILAYSSLIASVLLFSMDNTIVADIQPSIIAAFDDIANLSWVGVGFALGSVCILPVAKAYGIFNIKWIFIGCFILFEVGSALCGAAPNMNAMIVGRVIAGVGGSGMYCGGIVYISVMTNIKERPLFVAGIAMMYNIGSVVGPVVGGAFAESSATWRWAFYINLVLAAVLAPAFIFCLPSINPVELSTMQKLRLQDWVGIVVFCGGSVCFTMALTFGGAVYAFDSGSEITLWVVAGVLLIAFVLVTIYHPFIPYENKLYPSHFTKRIELNILQYQLFSSAGVLLIAVYYTPLLFQFTRGDTPIEAGVRLLPLVILVGVASIVNGGAMPRLGYHMPWYVFGNALALTGSACMYTITTDTPAANIYGYTVLIGIGVGTYLAAGFSVVQAMVEEKDMNNAVGFMSVGTCSSLSGCASHIY</sequence>
<keyword evidence="6 8" id="KW-0472">Membrane</keyword>
<feature type="transmembrane region" description="Helical" evidence="8">
    <location>
        <begin position="326"/>
        <end position="344"/>
    </location>
</feature>
<feature type="transmembrane region" description="Helical" evidence="8">
    <location>
        <begin position="92"/>
        <end position="112"/>
    </location>
</feature>
<keyword evidence="3" id="KW-0813">Transport</keyword>